<keyword evidence="2" id="KW-1185">Reference proteome</keyword>
<comment type="caution">
    <text evidence="1">The sequence shown here is derived from an EMBL/GenBank/DDBJ whole genome shotgun (WGS) entry which is preliminary data.</text>
</comment>
<proteinExistence type="predicted"/>
<name>A0A4Y3WUW2_9PSEU</name>
<gene>
    <name evidence="1" type="ORF">PHY01_49580</name>
</gene>
<dbReference type="RefSeq" id="WP_141282378.1">
    <property type="nucleotide sequence ID" value="NZ_BAAARZ010000056.1"/>
</dbReference>
<organism evidence="1 2">
    <name type="scientific">Pseudonocardia hydrocarbonoxydans</name>
    <dbReference type="NCBI Taxonomy" id="76726"/>
    <lineage>
        <taxon>Bacteria</taxon>
        <taxon>Bacillati</taxon>
        <taxon>Actinomycetota</taxon>
        <taxon>Actinomycetes</taxon>
        <taxon>Pseudonocardiales</taxon>
        <taxon>Pseudonocardiaceae</taxon>
        <taxon>Pseudonocardia</taxon>
    </lineage>
</organism>
<evidence type="ECO:0000313" key="1">
    <source>
        <dbReference type="EMBL" id="GEC22675.1"/>
    </source>
</evidence>
<sequence length="146" mass="15399">MRTPDNPQTHSDSDYRPLAVRSADAGAQAWRQTAHAQRTSTPDHVDFYAIAAELVDTLRSLDFLAGLLAGQVAAYPGTVVVTGGEIFDDQGAVPEHRLRSAVLALAETRQGLVAAERAANRYWSAISHIGVGYDAAAATGGTEVAP</sequence>
<dbReference type="EMBL" id="BJNG01000052">
    <property type="protein sequence ID" value="GEC22675.1"/>
    <property type="molecule type" value="Genomic_DNA"/>
</dbReference>
<dbReference type="OrthoDB" id="3576131at2"/>
<reference evidence="1 2" key="1">
    <citation type="submission" date="2019-06" db="EMBL/GenBank/DDBJ databases">
        <title>Whole genome shotgun sequence of Pseudonocardia hydrocarbonoxydans NBRC 14498.</title>
        <authorList>
            <person name="Hosoyama A."/>
            <person name="Uohara A."/>
            <person name="Ohji S."/>
            <person name="Ichikawa N."/>
        </authorList>
    </citation>
    <scope>NUCLEOTIDE SEQUENCE [LARGE SCALE GENOMIC DNA]</scope>
    <source>
        <strain evidence="1 2">NBRC 14498</strain>
    </source>
</reference>
<dbReference type="AlphaFoldDB" id="A0A4Y3WUW2"/>
<evidence type="ECO:0000313" key="2">
    <source>
        <dbReference type="Proteomes" id="UP000320338"/>
    </source>
</evidence>
<accession>A0A4Y3WUW2</accession>
<protein>
    <submittedName>
        <fullName evidence="1">Uncharacterized protein</fullName>
    </submittedName>
</protein>
<dbReference type="Proteomes" id="UP000320338">
    <property type="component" value="Unassembled WGS sequence"/>
</dbReference>